<dbReference type="InterPro" id="IPR001849">
    <property type="entry name" value="PH_domain"/>
</dbReference>
<dbReference type="Gene3D" id="2.30.29.30">
    <property type="entry name" value="Pleckstrin-homology domain (PH domain)/Phosphotyrosine-binding domain (PTB)"/>
    <property type="match status" value="1"/>
</dbReference>
<gene>
    <name evidence="4" type="ORF">Amon01_000931300</name>
</gene>
<dbReference type="Proteomes" id="UP001165063">
    <property type="component" value="Unassembled WGS sequence"/>
</dbReference>
<dbReference type="CDD" id="cd13289">
    <property type="entry name" value="PH_Osh3p_yeast"/>
    <property type="match status" value="1"/>
</dbReference>
<evidence type="ECO:0000256" key="2">
    <source>
        <dbReference type="SAM" id="MobiDB-lite"/>
    </source>
</evidence>
<feature type="region of interest" description="Disordered" evidence="2">
    <location>
        <begin position="27"/>
        <end position="59"/>
    </location>
</feature>
<keyword evidence="5" id="KW-1185">Reference proteome</keyword>
<dbReference type="Pfam" id="PF15409">
    <property type="entry name" value="PH_8"/>
    <property type="match status" value="1"/>
</dbReference>
<comment type="similarity">
    <text evidence="1">Belongs to the OSBP family.</text>
</comment>
<dbReference type="EMBL" id="BSXU01010313">
    <property type="protein sequence ID" value="GME71722.1"/>
    <property type="molecule type" value="Genomic_DNA"/>
</dbReference>
<comment type="caution">
    <text evidence="4">The sequence shown here is derived from an EMBL/GenBank/DDBJ whole genome shotgun (WGS) entry which is preliminary data.</text>
</comment>
<protein>
    <submittedName>
        <fullName evidence="4">Unnamed protein product</fullName>
    </submittedName>
</protein>
<dbReference type="OrthoDB" id="3235570at2759"/>
<dbReference type="SMART" id="SM00233">
    <property type="entry name" value="PH"/>
    <property type="match status" value="1"/>
</dbReference>
<evidence type="ECO:0000313" key="5">
    <source>
        <dbReference type="Proteomes" id="UP001165063"/>
    </source>
</evidence>
<evidence type="ECO:0000313" key="4">
    <source>
        <dbReference type="EMBL" id="GME71722.1"/>
    </source>
</evidence>
<evidence type="ECO:0000259" key="3">
    <source>
        <dbReference type="PROSITE" id="PS50003"/>
    </source>
</evidence>
<sequence>MFNQYIENGDNEHASLVSTDITSKTVGAPDLHTINEDGAKETASMTTATTAPPSADRSHVKFELPEDNDNIKTATIIRVKGGQYLQGFLLKKKRRKSGTKNFAKRFFVLNVKYGALDYYLNDKTNNIRGNMPIRQAIISADAKQRMFYLDSGMEQWVMKALNADDFEVWIQAFNFIKRNHKMIENAVGLQLEKNQHVTGQQLAEAEVYAHTSPIPLDAENSLSSSVHEEERSGRYSTGQFDKVESIISIHPTKF</sequence>
<evidence type="ECO:0000256" key="1">
    <source>
        <dbReference type="ARBA" id="ARBA00008842"/>
    </source>
</evidence>
<proteinExistence type="inferred from homology"/>
<dbReference type="InterPro" id="IPR041680">
    <property type="entry name" value="PH_8"/>
</dbReference>
<dbReference type="GO" id="GO:0006869">
    <property type="term" value="P:lipid transport"/>
    <property type="evidence" value="ECO:0007669"/>
    <property type="project" value="UniProtKB-ARBA"/>
</dbReference>
<dbReference type="SUPFAM" id="SSF50729">
    <property type="entry name" value="PH domain-like"/>
    <property type="match status" value="1"/>
</dbReference>
<name>A0A9W6T236_AMBMO</name>
<reference evidence="4" key="1">
    <citation type="submission" date="2023-04" db="EMBL/GenBank/DDBJ databases">
        <title>Ambrosiozyma monospora NBRC 1965.</title>
        <authorList>
            <person name="Ichikawa N."/>
            <person name="Sato H."/>
            <person name="Tonouchi N."/>
        </authorList>
    </citation>
    <scope>NUCLEOTIDE SEQUENCE</scope>
    <source>
        <strain evidence="4">NBRC 1965</strain>
    </source>
</reference>
<feature type="domain" description="PH" evidence="3">
    <location>
        <begin position="82"/>
        <end position="178"/>
    </location>
</feature>
<dbReference type="PROSITE" id="PS50003">
    <property type="entry name" value="PH_DOMAIN"/>
    <property type="match status" value="1"/>
</dbReference>
<accession>A0A9W6T236</accession>
<dbReference type="InterPro" id="IPR011993">
    <property type="entry name" value="PH-like_dom_sf"/>
</dbReference>
<dbReference type="AlphaFoldDB" id="A0A9W6T236"/>
<organism evidence="4 5">
    <name type="scientific">Ambrosiozyma monospora</name>
    <name type="common">Yeast</name>
    <name type="synonym">Endomycopsis monosporus</name>
    <dbReference type="NCBI Taxonomy" id="43982"/>
    <lineage>
        <taxon>Eukaryota</taxon>
        <taxon>Fungi</taxon>
        <taxon>Dikarya</taxon>
        <taxon>Ascomycota</taxon>
        <taxon>Saccharomycotina</taxon>
        <taxon>Pichiomycetes</taxon>
        <taxon>Pichiales</taxon>
        <taxon>Pichiaceae</taxon>
        <taxon>Ambrosiozyma</taxon>
    </lineage>
</organism>
<feature type="compositionally biased region" description="Low complexity" evidence="2">
    <location>
        <begin position="42"/>
        <end position="55"/>
    </location>
</feature>